<reference evidence="2" key="1">
    <citation type="submission" date="2018-11" db="EMBL/GenBank/DDBJ databases">
        <title>Proposal to divide the Flavobacteriaceae and reorganize its genera based on Amino Acid Identity values calculated from whole genome sequences.</title>
        <authorList>
            <person name="Nicholson A.C."/>
            <person name="Gulvik C.A."/>
            <person name="Whitney A.M."/>
            <person name="Humrighouse B.W."/>
            <person name="Bell M."/>
            <person name="Holmes B."/>
            <person name="Steigerwalt A.G."/>
            <person name="Villarma A."/>
            <person name="Sheth M."/>
            <person name="Batra D."/>
            <person name="Pryor J."/>
            <person name="Bernardet J.-F."/>
            <person name="Hugo C."/>
            <person name="Kampfer P."/>
            <person name="Newman J."/>
            <person name="McQuiston J.R."/>
        </authorList>
    </citation>
    <scope>NUCLEOTIDE SEQUENCE [LARGE SCALE GENOMIC DNA]</scope>
    <source>
        <strain evidence="2">G0229</strain>
    </source>
</reference>
<dbReference type="GeneID" id="99063860"/>
<dbReference type="OrthoDB" id="1450751at2"/>
<name>A0A3G6T3I7_9FLAO</name>
<dbReference type="EMBL" id="CP033932">
    <property type="protein sequence ID" value="AZB23748.1"/>
    <property type="molecule type" value="Genomic_DNA"/>
</dbReference>
<proteinExistence type="predicted"/>
<dbReference type="KEGG" id="cben:EG339_03465"/>
<keyword evidence="2" id="KW-1185">Reference proteome</keyword>
<evidence type="ECO:0008006" key="3">
    <source>
        <dbReference type="Google" id="ProtNLM"/>
    </source>
</evidence>
<dbReference type="Gene3D" id="3.90.550.10">
    <property type="entry name" value="Spore Coat Polysaccharide Biosynthesis Protein SpsA, Chain A"/>
    <property type="match status" value="1"/>
</dbReference>
<dbReference type="SUPFAM" id="SSF53448">
    <property type="entry name" value="Nucleotide-diphospho-sugar transferases"/>
    <property type="match status" value="1"/>
</dbReference>
<evidence type="ECO:0000313" key="1">
    <source>
        <dbReference type="EMBL" id="AZB23748.1"/>
    </source>
</evidence>
<accession>A0A3G6T3I7</accession>
<dbReference type="InterPro" id="IPR029044">
    <property type="entry name" value="Nucleotide-diphossugar_trans"/>
</dbReference>
<protein>
    <recommendedName>
        <fullName evidence="3">Glycosyl transferase</fullName>
    </recommendedName>
</protein>
<evidence type="ECO:0000313" key="2">
    <source>
        <dbReference type="Proteomes" id="UP000271193"/>
    </source>
</evidence>
<dbReference type="Proteomes" id="UP000271193">
    <property type="component" value="Chromosome"/>
</dbReference>
<organism evidence="1 2">
    <name type="scientific">Chryseobacterium bernardetii</name>
    <dbReference type="NCBI Taxonomy" id="1241978"/>
    <lineage>
        <taxon>Bacteria</taxon>
        <taxon>Pseudomonadati</taxon>
        <taxon>Bacteroidota</taxon>
        <taxon>Flavobacteriia</taxon>
        <taxon>Flavobacteriales</taxon>
        <taxon>Weeksellaceae</taxon>
        <taxon>Chryseobacterium group</taxon>
        <taxon>Chryseobacterium</taxon>
    </lineage>
</organism>
<dbReference type="AlphaFoldDB" id="A0A3G6T3I7"/>
<gene>
    <name evidence="1" type="ORF">EG339_03465</name>
</gene>
<dbReference type="RefSeq" id="WP_123868877.1">
    <property type="nucleotide sequence ID" value="NZ_CP033931.1"/>
</dbReference>
<sequence>MKKAIFLFIVGEKYEKMYNKNRAQFENYAIKCGADLKIIDKPLDETFYRPLLSQKLLIPAEAVDYEMILFLDLDIIISDNAPSIFDYLPEDKYFGAVLDPRGTVEFNKTWKHIPRILEETDEIYFQDRHFEAHPSLQGSINGGVFICRPPKVAGFFKDYYFSEHNQGNLNSFEEAPFAYFSQINNWFEALPIAFNTQILYKIKGTEKGNKIENAEKKIPKFFRRYYYKKTGNCFYPTKEYRKYVKEIMNQNYFTHFSGNYPIIYNKL</sequence>